<comment type="caution">
    <text evidence="1">The sequence shown here is derived from an EMBL/GenBank/DDBJ whole genome shotgun (WGS) entry which is preliminary data.</text>
</comment>
<dbReference type="Proteomes" id="UP000635606">
    <property type="component" value="Unassembled WGS sequence"/>
</dbReference>
<name>A0A8J3ZRL6_9ACTN</name>
<sequence length="77" mass="8464">MRTGAVPQLLGPRGRALGYRVARLETAVFMREAQALYRSLGFRERPVFEGSEAGLSGLDALMLYMELRLSAPPPAAR</sequence>
<dbReference type="EMBL" id="BOPH01000020">
    <property type="protein sequence ID" value="GIJ66683.1"/>
    <property type="molecule type" value="Genomic_DNA"/>
</dbReference>
<organism evidence="1 2">
    <name type="scientific">Virgisporangium ochraceum</name>
    <dbReference type="NCBI Taxonomy" id="65505"/>
    <lineage>
        <taxon>Bacteria</taxon>
        <taxon>Bacillati</taxon>
        <taxon>Actinomycetota</taxon>
        <taxon>Actinomycetes</taxon>
        <taxon>Micromonosporales</taxon>
        <taxon>Micromonosporaceae</taxon>
        <taxon>Virgisporangium</taxon>
    </lineage>
</organism>
<evidence type="ECO:0008006" key="3">
    <source>
        <dbReference type="Google" id="ProtNLM"/>
    </source>
</evidence>
<dbReference type="RefSeq" id="WP_203926654.1">
    <property type="nucleotide sequence ID" value="NZ_BOPH01000020.1"/>
</dbReference>
<proteinExistence type="predicted"/>
<protein>
    <recommendedName>
        <fullName evidence="3">GCN5-related N-acetyltransferase</fullName>
    </recommendedName>
</protein>
<reference evidence="1" key="1">
    <citation type="submission" date="2021-01" db="EMBL/GenBank/DDBJ databases">
        <title>Whole genome shotgun sequence of Virgisporangium ochraceum NBRC 16418.</title>
        <authorList>
            <person name="Komaki H."/>
            <person name="Tamura T."/>
        </authorList>
    </citation>
    <scope>NUCLEOTIDE SEQUENCE</scope>
    <source>
        <strain evidence="1">NBRC 16418</strain>
    </source>
</reference>
<evidence type="ECO:0000313" key="2">
    <source>
        <dbReference type="Proteomes" id="UP000635606"/>
    </source>
</evidence>
<evidence type="ECO:0000313" key="1">
    <source>
        <dbReference type="EMBL" id="GIJ66683.1"/>
    </source>
</evidence>
<dbReference type="AlphaFoldDB" id="A0A8J3ZRL6"/>
<dbReference type="InterPro" id="IPR016181">
    <property type="entry name" value="Acyl_CoA_acyltransferase"/>
</dbReference>
<gene>
    <name evidence="1" type="ORF">Voc01_016000</name>
</gene>
<accession>A0A8J3ZRL6</accession>
<keyword evidence="2" id="KW-1185">Reference proteome</keyword>
<dbReference type="Gene3D" id="3.40.630.30">
    <property type="match status" value="1"/>
</dbReference>
<dbReference type="SUPFAM" id="SSF55729">
    <property type="entry name" value="Acyl-CoA N-acyltransferases (Nat)"/>
    <property type="match status" value="1"/>
</dbReference>